<keyword evidence="3" id="KW-1185">Reference proteome</keyword>
<dbReference type="InterPro" id="IPR036634">
    <property type="entry name" value="PRD_sf"/>
</dbReference>
<dbReference type="SUPFAM" id="SSF63520">
    <property type="entry name" value="PTS-regulatory domain, PRD"/>
    <property type="match status" value="1"/>
</dbReference>
<dbReference type="Proteomes" id="UP000051927">
    <property type="component" value="Unassembled WGS sequence"/>
</dbReference>
<gene>
    <name evidence="2" type="ORF">IV60_GL000807</name>
</gene>
<evidence type="ECO:0000259" key="1">
    <source>
        <dbReference type="PROSITE" id="PS51372"/>
    </source>
</evidence>
<organism evidence="2 3">
    <name type="scientific">Lancefieldella rimae</name>
    <dbReference type="NCBI Taxonomy" id="1383"/>
    <lineage>
        <taxon>Bacteria</taxon>
        <taxon>Bacillati</taxon>
        <taxon>Actinomycetota</taxon>
        <taxon>Coriobacteriia</taxon>
        <taxon>Coriobacteriales</taxon>
        <taxon>Atopobiaceae</taxon>
        <taxon>Lancefieldella</taxon>
    </lineage>
</organism>
<dbReference type="GeneID" id="84904601"/>
<dbReference type="PROSITE" id="PS51372">
    <property type="entry name" value="PRD_2"/>
    <property type="match status" value="1"/>
</dbReference>
<protein>
    <recommendedName>
        <fullName evidence="1">PRD domain-containing protein</fullName>
    </recommendedName>
</protein>
<evidence type="ECO:0000313" key="3">
    <source>
        <dbReference type="Proteomes" id="UP000051927"/>
    </source>
</evidence>
<name>A0ABR5Q0A9_9ACTN</name>
<evidence type="ECO:0000313" key="2">
    <source>
        <dbReference type="EMBL" id="KRO02374.1"/>
    </source>
</evidence>
<feature type="domain" description="PRD" evidence="1">
    <location>
        <begin position="16"/>
        <end position="120"/>
    </location>
</feature>
<comment type="caution">
    <text evidence="2">The sequence shown here is derived from an EMBL/GenBank/DDBJ whole genome shotgun (WGS) entry which is preliminary data.</text>
</comment>
<sequence>MREVFERIEILKQAGFVDENDAESLKNVVALIEHECGPAESDEHIGIIITHIAAALKRNVEEEEIAPINQQALEEVYASPVFPKANRIANDISDMFAERLSKDEFGFVLVHIAGLLVAHQ</sequence>
<reference evidence="2 3" key="1">
    <citation type="journal article" date="2015" name="Genome Announc.">
        <title>Expanding the biotechnology potential of lactobacilli through comparative genomics of 213 strains and associated genera.</title>
        <authorList>
            <person name="Sun Z."/>
            <person name="Harris H.M."/>
            <person name="McCann A."/>
            <person name="Guo C."/>
            <person name="Argimon S."/>
            <person name="Zhang W."/>
            <person name="Yang X."/>
            <person name="Jeffery I.B."/>
            <person name="Cooney J.C."/>
            <person name="Kagawa T.F."/>
            <person name="Liu W."/>
            <person name="Song Y."/>
            <person name="Salvetti E."/>
            <person name="Wrobel A."/>
            <person name="Rasinkangas P."/>
            <person name="Parkhill J."/>
            <person name="Rea M.C."/>
            <person name="O'Sullivan O."/>
            <person name="Ritari J."/>
            <person name="Douillard F.P."/>
            <person name="Paul Ross R."/>
            <person name="Yang R."/>
            <person name="Briner A.E."/>
            <person name="Felis G.E."/>
            <person name="de Vos W.M."/>
            <person name="Barrangou R."/>
            <person name="Klaenhammer T.R."/>
            <person name="Caufield P.W."/>
            <person name="Cui Y."/>
            <person name="Zhang H."/>
            <person name="O'Toole P.W."/>
        </authorList>
    </citation>
    <scope>NUCLEOTIDE SEQUENCE [LARGE SCALE GENOMIC DNA]</scope>
    <source>
        <strain evidence="2 3">DSM 7090</strain>
    </source>
</reference>
<proteinExistence type="predicted"/>
<dbReference type="Gene3D" id="1.10.1790.10">
    <property type="entry name" value="PRD domain"/>
    <property type="match status" value="1"/>
</dbReference>
<accession>A0ABR5Q0A9</accession>
<dbReference type="RefSeq" id="WP_003148887.1">
    <property type="nucleotide sequence ID" value="NZ_CBDELS010000025.1"/>
</dbReference>
<dbReference type="Pfam" id="PF00874">
    <property type="entry name" value="PRD"/>
    <property type="match status" value="1"/>
</dbReference>
<dbReference type="InterPro" id="IPR011608">
    <property type="entry name" value="PRD"/>
</dbReference>
<dbReference type="EMBL" id="JQCP01000002">
    <property type="protein sequence ID" value="KRO02374.1"/>
    <property type="molecule type" value="Genomic_DNA"/>
</dbReference>